<dbReference type="GO" id="GO:0050211">
    <property type="term" value="F:procollagen galactosyltransferase activity"/>
    <property type="evidence" value="ECO:0007669"/>
    <property type="project" value="TreeGrafter"/>
</dbReference>
<evidence type="ECO:0000256" key="3">
    <source>
        <dbReference type="ARBA" id="ARBA00022679"/>
    </source>
</evidence>
<dbReference type="OrthoDB" id="47375at2759"/>
<dbReference type="EMBL" id="NEVH01009369">
    <property type="protein sequence ID" value="PNF33465.1"/>
    <property type="molecule type" value="Genomic_DNA"/>
</dbReference>
<feature type="domain" description="Glycosyl transferase family 25" evidence="5">
    <location>
        <begin position="58"/>
        <end position="131"/>
    </location>
</feature>
<gene>
    <name evidence="6" type="ORF">B7P43_G03012</name>
</gene>
<protein>
    <recommendedName>
        <fullName evidence="5">Glycosyl transferase family 25 domain-containing protein</fullName>
    </recommendedName>
</protein>
<comment type="similarity">
    <text evidence="1">Belongs to the glycosyltransferase 25 family.</text>
</comment>
<evidence type="ECO:0000259" key="5">
    <source>
        <dbReference type="Pfam" id="PF01755"/>
    </source>
</evidence>
<dbReference type="InterPro" id="IPR002654">
    <property type="entry name" value="Glyco_trans_25"/>
</dbReference>
<dbReference type="AlphaFoldDB" id="A0A2J7QY05"/>
<sequence length="338" mass="38832">MQTHSRGNEYARNNVRTSVPMQLRDKHTSVTTEELLGNGVLYVVCAEMLLLNESSLQEWDIHMLPEYTDPYHKRPLTMGEIGCFLSHYNIWRQVVERGYNEVMVLEDDIRFEPFFRQKMAHMMAEIHELHIDWDLVARSIALRPTPNLEDQVPIFMSSSDRLAQLYPLAPDSIFVTCYDSQGYGGESSARGYRREGDGKERALVGDSEHLFSQLNYLGRKRLHESDEPWVPGSRYLVRAGYSYWTLGYLLSQSGARKLLAARPLEKLVPVDEFLPILFDKHPQDTWKGYFPHRDLVALSAAPLLVYPTHYTGEEGYVSDTEDSTLIKPTPPSSTKEDL</sequence>
<evidence type="ECO:0000256" key="1">
    <source>
        <dbReference type="ARBA" id="ARBA00006721"/>
    </source>
</evidence>
<reference evidence="6 7" key="1">
    <citation type="submission" date="2017-12" db="EMBL/GenBank/DDBJ databases">
        <title>Hemimetabolous genomes reveal molecular basis of termite eusociality.</title>
        <authorList>
            <person name="Harrison M.C."/>
            <person name="Jongepier E."/>
            <person name="Robertson H.M."/>
            <person name="Arning N."/>
            <person name="Bitard-Feildel T."/>
            <person name="Chao H."/>
            <person name="Childers C.P."/>
            <person name="Dinh H."/>
            <person name="Doddapaneni H."/>
            <person name="Dugan S."/>
            <person name="Gowin J."/>
            <person name="Greiner C."/>
            <person name="Han Y."/>
            <person name="Hu H."/>
            <person name="Hughes D.S.T."/>
            <person name="Huylmans A.-K."/>
            <person name="Kemena C."/>
            <person name="Kremer L.P.M."/>
            <person name="Lee S.L."/>
            <person name="Lopez-Ezquerra A."/>
            <person name="Mallet L."/>
            <person name="Monroy-Kuhn J.M."/>
            <person name="Moser A."/>
            <person name="Murali S.C."/>
            <person name="Muzny D.M."/>
            <person name="Otani S."/>
            <person name="Piulachs M.-D."/>
            <person name="Poelchau M."/>
            <person name="Qu J."/>
            <person name="Schaub F."/>
            <person name="Wada-Katsumata A."/>
            <person name="Worley K.C."/>
            <person name="Xie Q."/>
            <person name="Ylla G."/>
            <person name="Poulsen M."/>
            <person name="Gibbs R.A."/>
            <person name="Schal C."/>
            <person name="Richards S."/>
            <person name="Belles X."/>
            <person name="Korb J."/>
            <person name="Bornberg-Bauer E."/>
        </authorList>
    </citation>
    <scope>NUCLEOTIDE SEQUENCE [LARGE SCALE GENOMIC DNA]</scope>
    <source>
        <tissue evidence="6">Whole body</tissue>
    </source>
</reference>
<keyword evidence="3" id="KW-0808">Transferase</keyword>
<evidence type="ECO:0000313" key="6">
    <source>
        <dbReference type="EMBL" id="PNF33465.1"/>
    </source>
</evidence>
<dbReference type="Pfam" id="PF01755">
    <property type="entry name" value="Glyco_transf_25"/>
    <property type="match status" value="1"/>
</dbReference>
<dbReference type="PANTHER" id="PTHR10730">
    <property type="entry name" value="PROCOLLAGEN-LYSINE,2-OXOGLUTARATE 5-DIOXYGENASE/GLYCOSYLTRANSFERASE 25 FAMILY MEMBER"/>
    <property type="match status" value="1"/>
</dbReference>
<evidence type="ECO:0000256" key="2">
    <source>
        <dbReference type="ARBA" id="ARBA00022676"/>
    </source>
</evidence>
<dbReference type="PANTHER" id="PTHR10730:SF53">
    <property type="entry name" value="GLYCOSYLTRANSFERASE 25 FAMILY MEMBER"/>
    <property type="match status" value="1"/>
</dbReference>
<keyword evidence="2" id="KW-0328">Glycosyltransferase</keyword>
<feature type="region of interest" description="Disordered" evidence="4">
    <location>
        <begin position="316"/>
        <end position="338"/>
    </location>
</feature>
<dbReference type="Proteomes" id="UP000235965">
    <property type="component" value="Unassembled WGS sequence"/>
</dbReference>
<comment type="caution">
    <text evidence="6">The sequence shown here is derived from an EMBL/GenBank/DDBJ whole genome shotgun (WGS) entry which is preliminary data.</text>
</comment>
<dbReference type="InParanoid" id="A0A2J7QY05"/>
<accession>A0A2J7QY05</accession>
<dbReference type="InterPro" id="IPR050757">
    <property type="entry name" value="Collagen_mod_GT25"/>
</dbReference>
<keyword evidence="7" id="KW-1185">Reference proteome</keyword>
<dbReference type="CDD" id="cd06532">
    <property type="entry name" value="Glyco_transf_25"/>
    <property type="match status" value="1"/>
</dbReference>
<organism evidence="6 7">
    <name type="scientific">Cryptotermes secundus</name>
    <dbReference type="NCBI Taxonomy" id="105785"/>
    <lineage>
        <taxon>Eukaryota</taxon>
        <taxon>Metazoa</taxon>
        <taxon>Ecdysozoa</taxon>
        <taxon>Arthropoda</taxon>
        <taxon>Hexapoda</taxon>
        <taxon>Insecta</taxon>
        <taxon>Pterygota</taxon>
        <taxon>Neoptera</taxon>
        <taxon>Polyneoptera</taxon>
        <taxon>Dictyoptera</taxon>
        <taxon>Blattodea</taxon>
        <taxon>Blattoidea</taxon>
        <taxon>Termitoidae</taxon>
        <taxon>Kalotermitidae</taxon>
        <taxon>Cryptotermitinae</taxon>
        <taxon>Cryptotermes</taxon>
    </lineage>
</organism>
<evidence type="ECO:0000313" key="7">
    <source>
        <dbReference type="Proteomes" id="UP000235965"/>
    </source>
</evidence>
<name>A0A2J7QY05_9NEOP</name>
<dbReference type="STRING" id="105785.A0A2J7QY05"/>
<proteinExistence type="inferred from homology"/>
<evidence type="ECO:0000256" key="4">
    <source>
        <dbReference type="SAM" id="MobiDB-lite"/>
    </source>
</evidence>